<organism evidence="2 3">
    <name type="scientific">Pleodorina starrii</name>
    <dbReference type="NCBI Taxonomy" id="330485"/>
    <lineage>
        <taxon>Eukaryota</taxon>
        <taxon>Viridiplantae</taxon>
        <taxon>Chlorophyta</taxon>
        <taxon>core chlorophytes</taxon>
        <taxon>Chlorophyceae</taxon>
        <taxon>CS clade</taxon>
        <taxon>Chlamydomonadales</taxon>
        <taxon>Volvocaceae</taxon>
        <taxon>Pleodorina</taxon>
    </lineage>
</organism>
<name>A0A9W6BN24_9CHLO</name>
<evidence type="ECO:0000313" key="3">
    <source>
        <dbReference type="Proteomes" id="UP001165080"/>
    </source>
</evidence>
<sequence>MGPVLPASIAAPDPLGAAGRRSVPPPCNSGERAVATSADDSKPHKGDGAAAAAAHGPSGAPQPPAASPQLPTYQHLILPPLPPSRSQPSTAESAAGATAADTAATSPAAGEQGAAAEECLLVIVPGALLPPAAFKALAESIQQAAAPHLRMWVGVLNLNFLDIQKALCGPDATIPDVLRAMDECGAFGTLLCQVVEQAAGQGFVPRREGTVRLSNLAVVCQSAGCYGFAPAAAKSAAATVLLGGVPNSPDYMQMGVFSMEAWPRPLMMVVGELDGQMRWPLLSSYIAESAAMATKFGPAFAAAAKPVVVVPGVNHGNTSSGEARVQRGDITAGVAHHSTCMSSLGGLITSFVTTHLAAPGQTRSQARRALLDAVRQSAQLTAPYCIARGLGDPAAAFAAAATLPAPDLPSPSPCKGPCRVGGLVAGAQRVAGRANSTALPPGEVVAAEAQAVELQRAVLAGLPPSQLQRLAVVATAHTDMETFLYSQPLMMPLEEGGEDGGGNSGRSMDAPGQFLAPQAPDYWLKMKCAAFVAAMLGLPDPSQYTSPTPSELNRLALETALAAVPAGVAERYRALGRPMEFGPDVDVLAPGPDGAPPAAATPEAFVRHTRLSFQYPPPAPPEHAPATPSPSATSAPASAAAVPATGGDSRPGAVRLCSPYLRVEPPADVGSRPPSETRFLGPYYAKLVSVAQAMEWVALDSLRLIDTPW</sequence>
<dbReference type="Proteomes" id="UP001165080">
    <property type="component" value="Unassembled WGS sequence"/>
</dbReference>
<comment type="caution">
    <text evidence="2">The sequence shown here is derived from an EMBL/GenBank/DDBJ whole genome shotgun (WGS) entry which is preliminary data.</text>
</comment>
<evidence type="ECO:0000313" key="2">
    <source>
        <dbReference type="EMBL" id="GLC54790.1"/>
    </source>
</evidence>
<dbReference type="EMBL" id="BRXU01000011">
    <property type="protein sequence ID" value="GLC54790.1"/>
    <property type="molecule type" value="Genomic_DNA"/>
</dbReference>
<feature type="compositionally biased region" description="Low complexity" evidence="1">
    <location>
        <begin position="624"/>
        <end position="645"/>
    </location>
</feature>
<keyword evidence="3" id="KW-1185">Reference proteome</keyword>
<protein>
    <submittedName>
        <fullName evidence="2">Uncharacterized protein</fullName>
    </submittedName>
</protein>
<feature type="region of interest" description="Disordered" evidence="1">
    <location>
        <begin position="612"/>
        <end position="650"/>
    </location>
</feature>
<gene>
    <name evidence="2" type="primary">PLEST006212</name>
    <name evidence="2" type="ORF">PLESTB_000906300</name>
</gene>
<proteinExistence type="predicted"/>
<feature type="compositionally biased region" description="Low complexity" evidence="1">
    <location>
        <begin position="86"/>
        <end position="110"/>
    </location>
</feature>
<accession>A0A9W6BN24</accession>
<feature type="compositionally biased region" description="Low complexity" evidence="1">
    <location>
        <begin position="48"/>
        <end position="59"/>
    </location>
</feature>
<feature type="region of interest" description="Disordered" evidence="1">
    <location>
        <begin position="1"/>
        <end position="110"/>
    </location>
</feature>
<dbReference type="AlphaFoldDB" id="A0A9W6BN24"/>
<reference evidence="2 3" key="1">
    <citation type="journal article" date="2023" name="Commun. Biol.">
        <title>Reorganization of the ancestral sex-determining regions during the evolution of trioecy in Pleodorina starrii.</title>
        <authorList>
            <person name="Takahashi K."/>
            <person name="Suzuki S."/>
            <person name="Kawai-Toyooka H."/>
            <person name="Yamamoto K."/>
            <person name="Hamaji T."/>
            <person name="Ootsuki R."/>
            <person name="Yamaguchi H."/>
            <person name="Kawachi M."/>
            <person name="Higashiyama T."/>
            <person name="Nozaki H."/>
        </authorList>
    </citation>
    <scope>NUCLEOTIDE SEQUENCE [LARGE SCALE GENOMIC DNA]</scope>
    <source>
        <strain evidence="2 3">NIES-4479</strain>
    </source>
</reference>
<evidence type="ECO:0000256" key="1">
    <source>
        <dbReference type="SAM" id="MobiDB-lite"/>
    </source>
</evidence>